<dbReference type="GeneID" id="63773653"/>
<organism evidence="2 3">
    <name type="scientific">Pseudomassariella vexata</name>
    <dbReference type="NCBI Taxonomy" id="1141098"/>
    <lineage>
        <taxon>Eukaryota</taxon>
        <taxon>Fungi</taxon>
        <taxon>Dikarya</taxon>
        <taxon>Ascomycota</taxon>
        <taxon>Pezizomycotina</taxon>
        <taxon>Sordariomycetes</taxon>
        <taxon>Xylariomycetidae</taxon>
        <taxon>Amphisphaeriales</taxon>
        <taxon>Pseudomassariaceae</taxon>
        <taxon>Pseudomassariella</taxon>
    </lineage>
</organism>
<comment type="caution">
    <text evidence="2">The sequence shown here is derived from an EMBL/GenBank/DDBJ whole genome shotgun (WGS) entry which is preliminary data.</text>
</comment>
<keyword evidence="3" id="KW-1185">Reference proteome</keyword>
<dbReference type="EMBL" id="MCFJ01000010">
    <property type="protein sequence ID" value="ORY61688.1"/>
    <property type="molecule type" value="Genomic_DNA"/>
</dbReference>
<reference evidence="2 3" key="1">
    <citation type="submission" date="2016-07" db="EMBL/GenBank/DDBJ databases">
        <title>Pervasive Adenine N6-methylation of Active Genes in Fungi.</title>
        <authorList>
            <consortium name="DOE Joint Genome Institute"/>
            <person name="Mondo S.J."/>
            <person name="Dannebaum R.O."/>
            <person name="Kuo R.C."/>
            <person name="Labutti K."/>
            <person name="Haridas S."/>
            <person name="Kuo A."/>
            <person name="Salamov A."/>
            <person name="Ahrendt S.R."/>
            <person name="Lipzen A."/>
            <person name="Sullivan W."/>
            <person name="Andreopoulos W.B."/>
            <person name="Clum A."/>
            <person name="Lindquist E."/>
            <person name="Daum C."/>
            <person name="Ramamoorthy G.K."/>
            <person name="Gryganskyi A."/>
            <person name="Culley D."/>
            <person name="Magnuson J.K."/>
            <person name="James T.Y."/>
            <person name="O'Malley M.A."/>
            <person name="Stajich J.E."/>
            <person name="Spatafora J.W."/>
            <person name="Visel A."/>
            <person name="Grigoriev I.V."/>
        </authorList>
    </citation>
    <scope>NUCLEOTIDE SEQUENCE [LARGE SCALE GENOMIC DNA]</scope>
    <source>
        <strain evidence="2 3">CBS 129021</strain>
    </source>
</reference>
<evidence type="ECO:0000313" key="3">
    <source>
        <dbReference type="Proteomes" id="UP000193689"/>
    </source>
</evidence>
<dbReference type="Proteomes" id="UP000193689">
    <property type="component" value="Unassembled WGS sequence"/>
</dbReference>
<feature type="transmembrane region" description="Helical" evidence="1">
    <location>
        <begin position="29"/>
        <end position="49"/>
    </location>
</feature>
<protein>
    <submittedName>
        <fullName evidence="2">Uncharacterized protein</fullName>
    </submittedName>
</protein>
<name>A0A1Y2DQX6_9PEZI</name>
<dbReference type="RefSeq" id="XP_040713765.1">
    <property type="nucleotide sequence ID" value="XM_040857441.1"/>
</dbReference>
<gene>
    <name evidence="2" type="ORF">BCR38DRAFT_38335</name>
</gene>
<dbReference type="STRING" id="1141098.A0A1Y2DQX6"/>
<keyword evidence="1" id="KW-0472">Membrane</keyword>
<evidence type="ECO:0000313" key="2">
    <source>
        <dbReference type="EMBL" id="ORY61688.1"/>
    </source>
</evidence>
<evidence type="ECO:0000256" key="1">
    <source>
        <dbReference type="SAM" id="Phobius"/>
    </source>
</evidence>
<proteinExistence type="predicted"/>
<feature type="transmembrane region" description="Helical" evidence="1">
    <location>
        <begin position="91"/>
        <end position="110"/>
    </location>
</feature>
<keyword evidence="1" id="KW-1133">Transmembrane helix</keyword>
<feature type="transmembrane region" description="Helical" evidence="1">
    <location>
        <begin position="130"/>
        <end position="159"/>
    </location>
</feature>
<accession>A0A1Y2DQX6</accession>
<sequence>MESRVRNNLSAIPNTPMVGHDQRWVTVKIWIRSCSTVLAAVALCLGIALSLSYSFTGLVVIIPCVFVIAWNAAEFITVCTRRDRARGIKPAVLIGVELVMWLGLLGGTGFEGYLEAYHSSEALYWMNYLAWIKVEAVATVLLSLLTRALHFTLFVRAAVEVDRKKKDLRVQELILAIQKQNTNNGKPPKRPFTGGAESTVPIHVAEDNIKYRMYPGLDSHKFGQPVEELSTGLHTPASGSTRN</sequence>
<dbReference type="AlphaFoldDB" id="A0A1Y2DQX6"/>
<keyword evidence="1" id="KW-0812">Transmembrane</keyword>
<dbReference type="InParanoid" id="A0A1Y2DQX6"/>
<dbReference type="OrthoDB" id="5279542at2759"/>
<feature type="transmembrane region" description="Helical" evidence="1">
    <location>
        <begin position="55"/>
        <end position="79"/>
    </location>
</feature>